<evidence type="ECO:0000313" key="1">
    <source>
        <dbReference type="EMBL" id="ABO08338.1"/>
    </source>
</evidence>
<reference evidence="1" key="1">
    <citation type="submission" date="2007-02" db="EMBL/GenBank/DDBJ databases">
        <title>Complete sequence of Pyrobaculum calidifontis JCM 11548.</title>
        <authorList>
            <consortium name="US DOE Joint Genome Institute"/>
            <person name="Copeland A."/>
            <person name="Lucas S."/>
            <person name="Lapidus A."/>
            <person name="Barry K."/>
            <person name="Glavina del Rio T."/>
            <person name="Dalin E."/>
            <person name="Tice H."/>
            <person name="Pitluck S."/>
            <person name="Chain P."/>
            <person name="Malfatti S."/>
            <person name="Shin M."/>
            <person name="Vergez L."/>
            <person name="Schmutz J."/>
            <person name="Larimer F."/>
            <person name="Land M."/>
            <person name="Hauser L."/>
            <person name="Kyrpides N."/>
            <person name="Mikhailova N."/>
            <person name="Cozen A.E."/>
            <person name="Fitz-Gibbon S.T."/>
            <person name="House C.H."/>
            <person name="Saltikov C."/>
            <person name="Lowe T.M."/>
            <person name="Richardson P."/>
        </authorList>
    </citation>
    <scope>NUCLEOTIDE SEQUENCE [LARGE SCALE GENOMIC DNA]</scope>
    <source>
        <strain evidence="1">JCM 11548</strain>
    </source>
</reference>
<dbReference type="Proteomes" id="UP000001431">
    <property type="component" value="Chromosome"/>
</dbReference>
<dbReference type="STRING" id="410359.Pcal_0913"/>
<proteinExistence type="predicted"/>
<dbReference type="RefSeq" id="WP_011849596.1">
    <property type="nucleotide sequence ID" value="NC_009073.1"/>
</dbReference>
<gene>
    <name evidence="1" type="ordered locus">Pcal_0913</name>
</gene>
<dbReference type="EMBL" id="CP000561">
    <property type="protein sequence ID" value="ABO08338.1"/>
    <property type="molecule type" value="Genomic_DNA"/>
</dbReference>
<dbReference type="KEGG" id="pcl:Pcal_0913"/>
<accession>A3MUM1</accession>
<sequence length="273" mass="30823">MACKLYGREGYHAVFLKPLAKALGCEYVELDYMSLYRRYVEGKPGVYYVEEPWLYEAEGEAPEPPGLLPSQLSHLAGRMLPMLGNVQAAFKAPFGKCLGLLAKPGEPLVTDLFLPLYLIHRDVKSALAAAREVYRCAPRTPRELVEGARAGAYVWGVMWTAWASDVALEAPPWGPISGIWGLTWRGHKPKPLYTYAYPPPYLDAQWGEWKRHRGLLEAARPLRGPGWMKFVEKFHKPLYKYLLGEAEAREAVEVAKEVENYLASSARPWQAPF</sequence>
<evidence type="ECO:0000313" key="2">
    <source>
        <dbReference type="Proteomes" id="UP000001431"/>
    </source>
</evidence>
<organism evidence="1 2">
    <name type="scientific">Pyrobaculum calidifontis (strain DSM 21063 / JCM 11548 / VA1)</name>
    <dbReference type="NCBI Taxonomy" id="410359"/>
    <lineage>
        <taxon>Archaea</taxon>
        <taxon>Thermoproteota</taxon>
        <taxon>Thermoprotei</taxon>
        <taxon>Thermoproteales</taxon>
        <taxon>Thermoproteaceae</taxon>
        <taxon>Pyrobaculum</taxon>
    </lineage>
</organism>
<dbReference type="OrthoDB" id="24363at2157"/>
<protein>
    <submittedName>
        <fullName evidence="1">Uncharacterized protein</fullName>
    </submittedName>
</protein>
<keyword evidence="2" id="KW-1185">Reference proteome</keyword>
<dbReference type="HOGENOM" id="CLU_1029028_0_0_2"/>
<name>A3MUM1_PYRCJ</name>
<dbReference type="GeneID" id="4908952"/>
<dbReference type="eggNOG" id="arCOG05637">
    <property type="taxonomic scope" value="Archaea"/>
</dbReference>
<dbReference type="AlphaFoldDB" id="A3MUM1"/>